<dbReference type="RefSeq" id="XP_009050488.1">
    <property type="nucleotide sequence ID" value="XM_009052240.1"/>
</dbReference>
<dbReference type="InterPro" id="IPR036770">
    <property type="entry name" value="Ankyrin_rpt-contain_sf"/>
</dbReference>
<dbReference type="Gene3D" id="1.25.40.20">
    <property type="entry name" value="Ankyrin repeat-containing domain"/>
    <property type="match status" value="1"/>
</dbReference>
<dbReference type="STRING" id="225164.V4CAM8"/>
<dbReference type="CTD" id="20237881"/>
<dbReference type="EMBL" id="KB201205">
    <property type="protein sequence ID" value="ESO98859.1"/>
    <property type="molecule type" value="Genomic_DNA"/>
</dbReference>
<name>V4CAM8_LOTGI</name>
<feature type="domain" description="SOCS box" evidence="3">
    <location>
        <begin position="182"/>
        <end position="241"/>
    </location>
</feature>
<dbReference type="PROSITE" id="PS50225">
    <property type="entry name" value="SOCS"/>
    <property type="match status" value="1"/>
</dbReference>
<reference evidence="4 5" key="1">
    <citation type="journal article" date="2013" name="Nature">
        <title>Insights into bilaterian evolution from three spiralian genomes.</title>
        <authorList>
            <person name="Simakov O."/>
            <person name="Marletaz F."/>
            <person name="Cho S.J."/>
            <person name="Edsinger-Gonzales E."/>
            <person name="Havlak P."/>
            <person name="Hellsten U."/>
            <person name="Kuo D.H."/>
            <person name="Larsson T."/>
            <person name="Lv J."/>
            <person name="Arendt D."/>
            <person name="Savage R."/>
            <person name="Osoegawa K."/>
            <person name="de Jong P."/>
            <person name="Grimwood J."/>
            <person name="Chapman J.A."/>
            <person name="Shapiro H."/>
            <person name="Aerts A."/>
            <person name="Otillar R.P."/>
            <person name="Terry A.Y."/>
            <person name="Boore J.L."/>
            <person name="Grigoriev I.V."/>
            <person name="Lindberg D.R."/>
            <person name="Seaver E.C."/>
            <person name="Weisblat D.A."/>
            <person name="Putnam N.H."/>
            <person name="Rokhsar D.S."/>
        </authorList>
    </citation>
    <scope>NUCLEOTIDE SEQUENCE [LARGE SCALE GENOMIC DNA]</scope>
</reference>
<accession>V4CAM8</accession>
<dbReference type="OrthoDB" id="448455at2759"/>
<dbReference type="PANTHER" id="PTHR24126">
    <property type="entry name" value="ANKYRIN REPEAT, PH AND SEC7 DOMAIN CONTAINING PROTEIN SECG-RELATED"/>
    <property type="match status" value="1"/>
</dbReference>
<evidence type="ECO:0000256" key="1">
    <source>
        <dbReference type="ARBA" id="ARBA00022737"/>
    </source>
</evidence>
<dbReference type="SMART" id="SM00248">
    <property type="entry name" value="ANK"/>
    <property type="match status" value="4"/>
</dbReference>
<dbReference type="Gene3D" id="1.10.750.20">
    <property type="entry name" value="SOCS box"/>
    <property type="match status" value="1"/>
</dbReference>
<evidence type="ECO:0000313" key="4">
    <source>
        <dbReference type="EMBL" id="ESO98859.1"/>
    </source>
</evidence>
<dbReference type="Proteomes" id="UP000030746">
    <property type="component" value="Unassembled WGS sequence"/>
</dbReference>
<protein>
    <recommendedName>
        <fullName evidence="3">SOCS box domain-containing protein</fullName>
    </recommendedName>
</protein>
<sequence length="251" mass="28673">GPNHQCFEILIKCGSDINEQTDNTQESLLMITVGLGDIPKIQSLLQYGANVNLPDFKFYTPLHRSQIIKESNDVKKEIAKILMKAGGKLNATDRDGFTPLHRAIFTNVLRGEQCRPCIQLLVESGCRLFPGPPPDIRKSQSPLCWLTWNGQYAIAEYLVQAGWDMSLETWINIIPPRQQQYKLQQQFQQIAGNTRALKHYSRKTIRDRLLVVTKDRDIIPSISQLPLPQSLKGYLCLHDCQFKSTDYFDNL</sequence>
<gene>
    <name evidence="4" type="ORF">LOTGIDRAFT_158808</name>
</gene>
<evidence type="ECO:0000313" key="5">
    <source>
        <dbReference type="Proteomes" id="UP000030746"/>
    </source>
</evidence>
<dbReference type="SUPFAM" id="SSF158235">
    <property type="entry name" value="SOCS box-like"/>
    <property type="match status" value="1"/>
</dbReference>
<evidence type="ECO:0000259" key="3">
    <source>
        <dbReference type="PROSITE" id="PS50225"/>
    </source>
</evidence>
<dbReference type="InterPro" id="IPR002110">
    <property type="entry name" value="Ankyrin_rpt"/>
</dbReference>
<dbReference type="KEGG" id="lgi:LOTGIDRAFT_158808"/>
<dbReference type="HOGENOM" id="CLU_1109333_0_0_1"/>
<dbReference type="SMART" id="SM00969">
    <property type="entry name" value="SOCS_box"/>
    <property type="match status" value="1"/>
</dbReference>
<keyword evidence="1" id="KW-0677">Repeat</keyword>
<feature type="non-terminal residue" evidence="4">
    <location>
        <position position="1"/>
    </location>
</feature>
<dbReference type="PANTHER" id="PTHR24126:SF14">
    <property type="entry name" value="ANK_REP_REGION DOMAIN-CONTAINING PROTEIN"/>
    <property type="match status" value="1"/>
</dbReference>
<dbReference type="SUPFAM" id="SSF48403">
    <property type="entry name" value="Ankyrin repeat"/>
    <property type="match status" value="1"/>
</dbReference>
<dbReference type="InterPro" id="IPR001496">
    <property type="entry name" value="SOCS_box"/>
</dbReference>
<dbReference type="GO" id="GO:0035556">
    <property type="term" value="P:intracellular signal transduction"/>
    <property type="evidence" value="ECO:0007669"/>
    <property type="project" value="InterPro"/>
</dbReference>
<dbReference type="Pfam" id="PF12796">
    <property type="entry name" value="Ank_2"/>
    <property type="match status" value="1"/>
</dbReference>
<evidence type="ECO:0000256" key="2">
    <source>
        <dbReference type="ARBA" id="ARBA00023043"/>
    </source>
</evidence>
<proteinExistence type="predicted"/>
<keyword evidence="5" id="KW-1185">Reference proteome</keyword>
<dbReference type="AlphaFoldDB" id="V4CAM8"/>
<organism evidence="4 5">
    <name type="scientific">Lottia gigantea</name>
    <name type="common">Giant owl limpet</name>
    <dbReference type="NCBI Taxonomy" id="225164"/>
    <lineage>
        <taxon>Eukaryota</taxon>
        <taxon>Metazoa</taxon>
        <taxon>Spiralia</taxon>
        <taxon>Lophotrochozoa</taxon>
        <taxon>Mollusca</taxon>
        <taxon>Gastropoda</taxon>
        <taxon>Patellogastropoda</taxon>
        <taxon>Lottioidea</taxon>
        <taxon>Lottiidae</taxon>
        <taxon>Lottia</taxon>
    </lineage>
</organism>
<dbReference type="Pfam" id="PF07525">
    <property type="entry name" value="SOCS_box"/>
    <property type="match status" value="1"/>
</dbReference>
<dbReference type="InterPro" id="IPR036036">
    <property type="entry name" value="SOCS_box-like_dom_sf"/>
</dbReference>
<dbReference type="GeneID" id="20237881"/>
<keyword evidence="2" id="KW-0040">ANK repeat</keyword>